<dbReference type="EMBL" id="JACICD010000004">
    <property type="protein sequence ID" value="MBB3772134.1"/>
    <property type="molecule type" value="Genomic_DNA"/>
</dbReference>
<dbReference type="RefSeq" id="WP_183190263.1">
    <property type="nucleotide sequence ID" value="NZ_JACICD010000004.1"/>
</dbReference>
<reference evidence="2 3" key="1">
    <citation type="submission" date="2020-08" db="EMBL/GenBank/DDBJ databases">
        <title>Genomic Encyclopedia of Type Strains, Phase IV (KMG-IV): sequencing the most valuable type-strain genomes for metagenomic binning, comparative biology and taxonomic classification.</title>
        <authorList>
            <person name="Goeker M."/>
        </authorList>
    </citation>
    <scope>NUCLEOTIDE SEQUENCE [LARGE SCALE GENOMIC DNA]</scope>
    <source>
        <strain evidence="2 3">DSM 5895</strain>
    </source>
</reference>
<evidence type="ECO:0000256" key="1">
    <source>
        <dbReference type="SAM" id="MobiDB-lite"/>
    </source>
</evidence>
<protein>
    <recommendedName>
        <fullName evidence="4">DUF930 domain-containing protein</fullName>
    </recommendedName>
</protein>
<dbReference type="AlphaFoldDB" id="A0A839ZBK8"/>
<keyword evidence="3" id="KW-1185">Reference proteome</keyword>
<dbReference type="Pfam" id="PF06059">
    <property type="entry name" value="DUF930"/>
    <property type="match status" value="1"/>
</dbReference>
<comment type="caution">
    <text evidence="2">The sequence shown here is derived from an EMBL/GenBank/DDBJ whole genome shotgun (WGS) entry which is preliminary data.</text>
</comment>
<feature type="region of interest" description="Disordered" evidence="1">
    <location>
        <begin position="81"/>
        <end position="145"/>
    </location>
</feature>
<feature type="compositionally biased region" description="Low complexity" evidence="1">
    <location>
        <begin position="128"/>
        <end position="142"/>
    </location>
</feature>
<proteinExistence type="predicted"/>
<dbReference type="Proteomes" id="UP000533469">
    <property type="component" value="Unassembled WGS sequence"/>
</dbReference>
<feature type="compositionally biased region" description="Pro residues" evidence="1">
    <location>
        <begin position="85"/>
        <end position="113"/>
    </location>
</feature>
<evidence type="ECO:0008006" key="4">
    <source>
        <dbReference type="Google" id="ProtNLM"/>
    </source>
</evidence>
<accession>A0A839ZBK8</accession>
<dbReference type="InterPro" id="IPR009273">
    <property type="entry name" value="DUF930"/>
</dbReference>
<organism evidence="2 3">
    <name type="scientific">Ancylobacter tetraedralis</name>
    <dbReference type="NCBI Taxonomy" id="217068"/>
    <lineage>
        <taxon>Bacteria</taxon>
        <taxon>Pseudomonadati</taxon>
        <taxon>Pseudomonadota</taxon>
        <taxon>Alphaproteobacteria</taxon>
        <taxon>Hyphomicrobiales</taxon>
        <taxon>Xanthobacteraceae</taxon>
        <taxon>Ancylobacter</taxon>
    </lineage>
</organism>
<evidence type="ECO:0000313" key="2">
    <source>
        <dbReference type="EMBL" id="MBB3772134.1"/>
    </source>
</evidence>
<sequence length="270" mass="28719">MILAVSAPEVDLPALDARPAGRVRPSLTADAARLAGSVGVHLALLAAVLVFAMSARLPPIEENAVQTEVIDARAFDALRGVAPAPSTPAPSTPAPSTPAPSTPAPSETAPPAPDTASEALPSAPPTSTPTAAARPSARATPPDMIQPSRMLSDLALGQPHNRGLRRELGRLVDEDRIAQLCDLEAMEQIHAWKADFQPDRLVDYALSDTRMEGRTLTAHGGAFRSQRKWYEVSYRCELDPGLRKVVGFAFRVGAAIPREEWTADNLPSLH</sequence>
<name>A0A839ZBK8_9HYPH</name>
<evidence type="ECO:0000313" key="3">
    <source>
        <dbReference type="Proteomes" id="UP000533469"/>
    </source>
</evidence>
<gene>
    <name evidence="2" type="ORF">FHS55_002743</name>
</gene>